<dbReference type="Gene3D" id="3.40.1010.10">
    <property type="entry name" value="Cobalt-precorrin-4 Transmethylase, Domain 1"/>
    <property type="match status" value="1"/>
</dbReference>
<dbReference type="Gene3D" id="3.30.950.10">
    <property type="entry name" value="Methyltransferase, Cobalt-precorrin-4 Transmethylase, Domain 2"/>
    <property type="match status" value="1"/>
</dbReference>
<evidence type="ECO:0000256" key="5">
    <source>
        <dbReference type="ARBA" id="ARBA00022691"/>
    </source>
</evidence>
<sequence>MPEGTLYLVGTPIGNLGDISFRALETLKDAAIIAAEDTRHTKKLLNHFEINTQLISYHQHNARERSQQLLEKLRAGQDVALVSDAGMPAISDPGFVIVAEAVANGLRVAPIPGPSASLAALVVSGLPTDRFVFEGFLPRKKEEVKKRLQALLDEDRTIIIYEAPHRIIKTLALCVEYLGAERRAVIARELTKKFEEILRGTLGELEDILAKRDIKGEFCLIIGGNLAAADKRETAWWENITTDEQIKLLINRGYTTNNAIKETARERGLPKREVYAQYHQQNDKE</sequence>
<evidence type="ECO:0000256" key="6">
    <source>
        <dbReference type="HAMAP-Rule" id="MF_01877"/>
    </source>
</evidence>
<dbReference type="InterPro" id="IPR014776">
    <property type="entry name" value="4pyrrole_Mease_sub2"/>
</dbReference>
<comment type="similarity">
    <text evidence="6">Belongs to the methyltransferase superfamily. RsmI family.</text>
</comment>
<evidence type="ECO:0000256" key="3">
    <source>
        <dbReference type="ARBA" id="ARBA00022603"/>
    </source>
</evidence>
<dbReference type="PANTHER" id="PTHR46111:SF1">
    <property type="entry name" value="RIBOSOMAL RNA SMALL SUBUNIT METHYLTRANSFERASE I"/>
    <property type="match status" value="1"/>
</dbReference>
<dbReference type="InterPro" id="IPR018063">
    <property type="entry name" value="SAM_MeTrfase_RsmI_CS"/>
</dbReference>
<comment type="function">
    <text evidence="6">Catalyzes the 2'-O-methylation of the ribose of cytidine 1402 (C1402) in 16S rRNA.</text>
</comment>
<dbReference type="InterPro" id="IPR000878">
    <property type="entry name" value="4pyrrol_Mease"/>
</dbReference>
<gene>
    <name evidence="6 8" type="primary">rsmI</name>
    <name evidence="8" type="ORF">MFMK1_000280</name>
</gene>
<feature type="domain" description="Tetrapyrrole methylase" evidence="7">
    <location>
        <begin position="5"/>
        <end position="205"/>
    </location>
</feature>
<evidence type="ECO:0000256" key="2">
    <source>
        <dbReference type="ARBA" id="ARBA00022552"/>
    </source>
</evidence>
<dbReference type="InterPro" id="IPR014777">
    <property type="entry name" value="4pyrrole_Mease_sub1"/>
</dbReference>
<dbReference type="Proteomes" id="UP001329915">
    <property type="component" value="Chromosome"/>
</dbReference>
<dbReference type="KEGG" id="dbc:MFMK1_000280"/>
<comment type="subcellular location">
    <subcellularLocation>
        <location evidence="6">Cytoplasm</location>
    </subcellularLocation>
</comment>
<dbReference type="InterPro" id="IPR035996">
    <property type="entry name" value="4pyrrol_Methylase_sf"/>
</dbReference>
<protein>
    <recommendedName>
        <fullName evidence="6">Ribosomal RNA small subunit methyltransferase I</fullName>
        <ecNumber evidence="6">2.1.1.198</ecNumber>
    </recommendedName>
    <alternativeName>
        <fullName evidence="6">16S rRNA 2'-O-ribose C1402 methyltransferase</fullName>
    </alternativeName>
    <alternativeName>
        <fullName evidence="6">rRNA (cytidine-2'-O-)-methyltransferase RsmI</fullName>
    </alternativeName>
</protein>
<dbReference type="FunFam" id="3.30.950.10:FF:000002">
    <property type="entry name" value="Ribosomal RNA small subunit methyltransferase I"/>
    <property type="match status" value="1"/>
</dbReference>
<evidence type="ECO:0000256" key="1">
    <source>
        <dbReference type="ARBA" id="ARBA00022490"/>
    </source>
</evidence>
<dbReference type="PIRSF" id="PIRSF005917">
    <property type="entry name" value="MTase_YraL"/>
    <property type="match status" value="1"/>
</dbReference>
<dbReference type="NCBIfam" id="TIGR00096">
    <property type="entry name" value="16S rRNA (cytidine(1402)-2'-O)-methyltransferase"/>
    <property type="match status" value="1"/>
</dbReference>
<dbReference type="SUPFAM" id="SSF53790">
    <property type="entry name" value="Tetrapyrrole methylase"/>
    <property type="match status" value="1"/>
</dbReference>
<dbReference type="PANTHER" id="PTHR46111">
    <property type="entry name" value="RIBOSOMAL RNA SMALL SUBUNIT METHYLTRANSFERASE I"/>
    <property type="match status" value="1"/>
</dbReference>
<keyword evidence="1 6" id="KW-0963">Cytoplasm</keyword>
<dbReference type="CDD" id="cd11648">
    <property type="entry name" value="RsmI"/>
    <property type="match status" value="1"/>
</dbReference>
<accession>A0AAU0UJX5</accession>
<dbReference type="GO" id="GO:0005737">
    <property type="term" value="C:cytoplasm"/>
    <property type="evidence" value="ECO:0007669"/>
    <property type="project" value="UniProtKB-SubCell"/>
</dbReference>
<evidence type="ECO:0000313" key="9">
    <source>
        <dbReference type="Proteomes" id="UP001329915"/>
    </source>
</evidence>
<keyword evidence="5 6" id="KW-0949">S-adenosyl-L-methionine</keyword>
<dbReference type="PROSITE" id="PS01296">
    <property type="entry name" value="RSMI"/>
    <property type="match status" value="1"/>
</dbReference>
<dbReference type="EMBL" id="CP121694">
    <property type="protein sequence ID" value="WRO20509.1"/>
    <property type="molecule type" value="Genomic_DNA"/>
</dbReference>
<reference evidence="8 9" key="1">
    <citation type="submission" date="2023-04" db="EMBL/GenBank/DDBJ databases">
        <authorList>
            <person name="Hsu D."/>
        </authorList>
    </citation>
    <scope>NUCLEOTIDE SEQUENCE [LARGE SCALE GENOMIC DNA]</scope>
    <source>
        <strain evidence="8 9">MK1</strain>
    </source>
</reference>
<dbReference type="InterPro" id="IPR008189">
    <property type="entry name" value="rRNA_ssu_MeTfrase_I"/>
</dbReference>
<evidence type="ECO:0000313" key="8">
    <source>
        <dbReference type="EMBL" id="WRO20509.1"/>
    </source>
</evidence>
<dbReference type="FunFam" id="3.40.1010.10:FF:000002">
    <property type="entry name" value="Ribosomal RNA small subunit methyltransferase I"/>
    <property type="match status" value="1"/>
</dbReference>
<dbReference type="HAMAP" id="MF_01877">
    <property type="entry name" value="16SrRNA_methyltr_I"/>
    <property type="match status" value="1"/>
</dbReference>
<keyword evidence="4 6" id="KW-0808">Transferase</keyword>
<dbReference type="EC" id="2.1.1.198" evidence="6"/>
<dbReference type="AlphaFoldDB" id="A0AAU0UJX5"/>
<evidence type="ECO:0000259" key="7">
    <source>
        <dbReference type="Pfam" id="PF00590"/>
    </source>
</evidence>
<dbReference type="GO" id="GO:0070677">
    <property type="term" value="F:rRNA (cytosine-2'-O-)-methyltransferase activity"/>
    <property type="evidence" value="ECO:0007669"/>
    <property type="project" value="UniProtKB-UniRule"/>
</dbReference>
<keyword evidence="9" id="KW-1185">Reference proteome</keyword>
<comment type="catalytic activity">
    <reaction evidence="6">
        <text>cytidine(1402) in 16S rRNA + S-adenosyl-L-methionine = 2'-O-methylcytidine(1402) in 16S rRNA + S-adenosyl-L-homocysteine + H(+)</text>
        <dbReference type="Rhea" id="RHEA:42924"/>
        <dbReference type="Rhea" id="RHEA-COMP:10285"/>
        <dbReference type="Rhea" id="RHEA-COMP:10286"/>
        <dbReference type="ChEBI" id="CHEBI:15378"/>
        <dbReference type="ChEBI" id="CHEBI:57856"/>
        <dbReference type="ChEBI" id="CHEBI:59789"/>
        <dbReference type="ChEBI" id="CHEBI:74495"/>
        <dbReference type="ChEBI" id="CHEBI:82748"/>
        <dbReference type="EC" id="2.1.1.198"/>
    </reaction>
</comment>
<dbReference type="RefSeq" id="WP_366923403.1">
    <property type="nucleotide sequence ID" value="NZ_CP121694.1"/>
</dbReference>
<keyword evidence="3 6" id="KW-0489">Methyltransferase</keyword>
<organism evidence="8 9">
    <name type="scientific">Metallumcola ferriviriculae</name>
    <dbReference type="NCBI Taxonomy" id="3039180"/>
    <lineage>
        <taxon>Bacteria</taxon>
        <taxon>Bacillati</taxon>
        <taxon>Bacillota</taxon>
        <taxon>Clostridia</taxon>
        <taxon>Neomoorellales</taxon>
        <taxon>Desulfitibacteraceae</taxon>
        <taxon>Metallumcola</taxon>
    </lineage>
</organism>
<name>A0AAU0UJX5_9FIRM</name>
<dbReference type="Pfam" id="PF00590">
    <property type="entry name" value="TP_methylase"/>
    <property type="match status" value="1"/>
</dbReference>
<proteinExistence type="inferred from homology"/>
<keyword evidence="2 6" id="KW-0698">rRNA processing</keyword>
<evidence type="ECO:0000256" key="4">
    <source>
        <dbReference type="ARBA" id="ARBA00022679"/>
    </source>
</evidence>